<feature type="region of interest" description="Disordered" evidence="9">
    <location>
        <begin position="486"/>
        <end position="544"/>
    </location>
</feature>
<dbReference type="CDD" id="cd00268">
    <property type="entry name" value="DEADc"/>
    <property type="match status" value="1"/>
</dbReference>
<name>A0ABR2K4R9_9EUKA</name>
<comment type="caution">
    <text evidence="12">The sequence shown here is derived from an EMBL/GenBank/DDBJ whole genome shotgun (WGS) entry which is preliminary data.</text>
</comment>
<protein>
    <recommendedName>
        <fullName evidence="1">RNA helicase</fullName>
        <ecNumber evidence="1">3.6.4.13</ecNumber>
    </recommendedName>
</protein>
<keyword evidence="6" id="KW-0694">RNA-binding</keyword>
<dbReference type="SMART" id="SM00490">
    <property type="entry name" value="HELICc"/>
    <property type="match status" value="1"/>
</dbReference>
<evidence type="ECO:0000313" key="13">
    <source>
        <dbReference type="Proteomes" id="UP001470230"/>
    </source>
</evidence>
<evidence type="ECO:0000313" key="12">
    <source>
        <dbReference type="EMBL" id="KAK8885741.1"/>
    </source>
</evidence>
<feature type="domain" description="Helicase C-terminal" evidence="11">
    <location>
        <begin position="242"/>
        <end position="405"/>
    </location>
</feature>
<evidence type="ECO:0000256" key="2">
    <source>
        <dbReference type="ARBA" id="ARBA00022741"/>
    </source>
</evidence>
<evidence type="ECO:0000256" key="8">
    <source>
        <dbReference type="ARBA" id="ARBA00047984"/>
    </source>
</evidence>
<gene>
    <name evidence="12" type="ORF">M9Y10_041194</name>
</gene>
<dbReference type="InterPro" id="IPR044742">
    <property type="entry name" value="DEAD/DEAH_RhlB"/>
</dbReference>
<dbReference type="PROSITE" id="PS51194">
    <property type="entry name" value="HELICASE_CTER"/>
    <property type="match status" value="1"/>
</dbReference>
<evidence type="ECO:0000256" key="9">
    <source>
        <dbReference type="SAM" id="MobiDB-lite"/>
    </source>
</evidence>
<dbReference type="Pfam" id="PF00271">
    <property type="entry name" value="Helicase_C"/>
    <property type="match status" value="1"/>
</dbReference>
<dbReference type="InterPro" id="IPR014001">
    <property type="entry name" value="Helicase_ATP-bd"/>
</dbReference>
<evidence type="ECO:0000256" key="4">
    <source>
        <dbReference type="ARBA" id="ARBA00022806"/>
    </source>
</evidence>
<evidence type="ECO:0000259" key="10">
    <source>
        <dbReference type="PROSITE" id="PS51192"/>
    </source>
</evidence>
<dbReference type="Proteomes" id="UP001470230">
    <property type="component" value="Unassembled WGS sequence"/>
</dbReference>
<keyword evidence="5" id="KW-0067">ATP-binding</keyword>
<feature type="compositionally biased region" description="Basic residues" evidence="9">
    <location>
        <begin position="533"/>
        <end position="544"/>
    </location>
</feature>
<keyword evidence="2" id="KW-0547">Nucleotide-binding</keyword>
<evidence type="ECO:0000256" key="5">
    <source>
        <dbReference type="ARBA" id="ARBA00022840"/>
    </source>
</evidence>
<dbReference type="CDD" id="cd18787">
    <property type="entry name" value="SF2_C_DEAD"/>
    <property type="match status" value="1"/>
</dbReference>
<evidence type="ECO:0000256" key="1">
    <source>
        <dbReference type="ARBA" id="ARBA00012552"/>
    </source>
</evidence>
<dbReference type="Gene3D" id="3.40.50.300">
    <property type="entry name" value="P-loop containing nucleotide triphosphate hydrolases"/>
    <property type="match status" value="2"/>
</dbReference>
<feature type="domain" description="Helicase ATP-binding" evidence="10">
    <location>
        <begin position="41"/>
        <end position="219"/>
    </location>
</feature>
<accession>A0ABR2K4R9</accession>
<keyword evidence="3" id="KW-0378">Hydrolase</keyword>
<organism evidence="12 13">
    <name type="scientific">Tritrichomonas musculus</name>
    <dbReference type="NCBI Taxonomy" id="1915356"/>
    <lineage>
        <taxon>Eukaryota</taxon>
        <taxon>Metamonada</taxon>
        <taxon>Parabasalia</taxon>
        <taxon>Tritrichomonadida</taxon>
        <taxon>Tritrichomonadidae</taxon>
        <taxon>Tritrichomonas</taxon>
    </lineage>
</organism>
<dbReference type="InterPro" id="IPR011545">
    <property type="entry name" value="DEAD/DEAH_box_helicase_dom"/>
</dbReference>
<keyword evidence="4" id="KW-0347">Helicase</keyword>
<dbReference type="EC" id="3.6.4.13" evidence="1"/>
<proteinExistence type="inferred from homology"/>
<dbReference type="SUPFAM" id="SSF52540">
    <property type="entry name" value="P-loop containing nucleoside triphosphate hydrolases"/>
    <property type="match status" value="1"/>
</dbReference>
<evidence type="ECO:0000259" key="11">
    <source>
        <dbReference type="PROSITE" id="PS51194"/>
    </source>
</evidence>
<comment type="similarity">
    <text evidence="7">Belongs to the DEAD box helicase family. DDX56/DBP9 subfamily.</text>
</comment>
<evidence type="ECO:0000256" key="3">
    <source>
        <dbReference type="ARBA" id="ARBA00022801"/>
    </source>
</evidence>
<dbReference type="SMART" id="SM00487">
    <property type="entry name" value="DEXDc"/>
    <property type="match status" value="1"/>
</dbReference>
<evidence type="ECO:0000256" key="7">
    <source>
        <dbReference type="ARBA" id="ARBA00038041"/>
    </source>
</evidence>
<reference evidence="12 13" key="1">
    <citation type="submission" date="2024-04" db="EMBL/GenBank/DDBJ databases">
        <title>Tritrichomonas musculus Genome.</title>
        <authorList>
            <person name="Alves-Ferreira E."/>
            <person name="Grigg M."/>
            <person name="Lorenzi H."/>
            <person name="Galac M."/>
        </authorList>
    </citation>
    <scope>NUCLEOTIDE SEQUENCE [LARGE SCALE GENOMIC DNA]</scope>
    <source>
        <strain evidence="12 13">EAF2021</strain>
    </source>
</reference>
<dbReference type="InterPro" id="IPR001650">
    <property type="entry name" value="Helicase_C-like"/>
</dbReference>
<dbReference type="Pfam" id="PF00270">
    <property type="entry name" value="DEAD"/>
    <property type="match status" value="1"/>
</dbReference>
<comment type="catalytic activity">
    <reaction evidence="8">
        <text>ATP + H2O = ADP + phosphate + H(+)</text>
        <dbReference type="Rhea" id="RHEA:13065"/>
        <dbReference type="ChEBI" id="CHEBI:15377"/>
        <dbReference type="ChEBI" id="CHEBI:15378"/>
        <dbReference type="ChEBI" id="CHEBI:30616"/>
        <dbReference type="ChEBI" id="CHEBI:43474"/>
        <dbReference type="ChEBI" id="CHEBI:456216"/>
        <dbReference type="EC" id="3.6.4.13"/>
    </reaction>
</comment>
<dbReference type="PANTHER" id="PTHR47959">
    <property type="entry name" value="ATP-DEPENDENT RNA HELICASE RHLE-RELATED"/>
    <property type="match status" value="1"/>
</dbReference>
<keyword evidence="13" id="KW-1185">Reference proteome</keyword>
<evidence type="ECO:0000256" key="6">
    <source>
        <dbReference type="ARBA" id="ARBA00022884"/>
    </source>
</evidence>
<dbReference type="InterPro" id="IPR050079">
    <property type="entry name" value="DEAD_box_RNA_helicase"/>
</dbReference>
<sequence length="544" mass="61310">MSTTSNSSSCTWDTLLKSEPRVLDATKKLWSSPTSIQQLAIPAAMEGKDILARAQTGSGKTATYIIPILVGILRSPLPWTYKALILVPTRELCKQVKNQFDELARYCHITVAHLGGDDNVPSQKLALSANPPHVLIGTPARITAILGSLKTASSATPYDNVSYFVIDEADQQLGLDHGTDIETIISKLPPTRQSFLLSATLGDEVEKLQEFVLNNPLRLDVVETSRSSLLSHYYVIVNPTNNFEVLMHLLQSNRIGKRVLLFVNTTNHGYKVRLFLERFGIKSSVLNSQLPVASRIHILNDFNRGSIDVLVAIDDSDDEASVSSEFSASRGIDFQNLDAVINFDMPTTYEQYVHRVGRTARGMKEGIALTFIPNLVSFTPIIESIKENDPENPVNELDFNVKDVEYIRYRVESVLRTISKKQIRESKKIDIKREILNSEKLKTHFEENPDEMKLLKHDESLMPHKINKSLRTLPDYLGKHVQRMQHPLTQKARQQKLESSKTKNKLAKLDSINEAIKRKKKRSHSNDNSNHSNSHRSHGGRHQK</sequence>
<dbReference type="PROSITE" id="PS51192">
    <property type="entry name" value="HELICASE_ATP_BIND_1"/>
    <property type="match status" value="1"/>
</dbReference>
<dbReference type="InterPro" id="IPR027417">
    <property type="entry name" value="P-loop_NTPase"/>
</dbReference>
<dbReference type="PANTHER" id="PTHR47959:SF21">
    <property type="entry name" value="DEAD-BOX HELICASE 56"/>
    <property type="match status" value="1"/>
</dbReference>
<dbReference type="EMBL" id="JAPFFF010000007">
    <property type="protein sequence ID" value="KAK8885741.1"/>
    <property type="molecule type" value="Genomic_DNA"/>
</dbReference>